<dbReference type="PANTHER" id="PTHR46331">
    <property type="entry name" value="VALACYCLOVIR HYDROLASE"/>
    <property type="match status" value="1"/>
</dbReference>
<reference evidence="3 4" key="1">
    <citation type="submission" date="2016-11" db="EMBL/GenBank/DDBJ databases">
        <authorList>
            <person name="Jaros S."/>
            <person name="Januszkiewicz K."/>
            <person name="Wedrychowicz H."/>
        </authorList>
    </citation>
    <scope>NUCLEOTIDE SEQUENCE [LARGE SCALE GENOMIC DNA]</scope>
    <source>
        <strain evidence="3 4">DSM 24574</strain>
    </source>
</reference>
<keyword evidence="4" id="KW-1185">Reference proteome</keyword>
<dbReference type="InterPro" id="IPR000073">
    <property type="entry name" value="AB_hydrolase_1"/>
</dbReference>
<protein>
    <submittedName>
        <fullName evidence="3">Pimeloyl-ACP methyl ester carboxylesterase</fullName>
    </submittedName>
</protein>
<dbReference type="Gene3D" id="3.40.50.1820">
    <property type="entry name" value="alpha/beta hydrolase"/>
    <property type="match status" value="1"/>
</dbReference>
<evidence type="ECO:0000313" key="3">
    <source>
        <dbReference type="EMBL" id="SHH77465.1"/>
    </source>
</evidence>
<gene>
    <name evidence="3" type="ORF">SAMN04488109_5309</name>
</gene>
<dbReference type="GO" id="GO:0017171">
    <property type="term" value="F:serine hydrolase activity"/>
    <property type="evidence" value="ECO:0007669"/>
    <property type="project" value="TreeGrafter"/>
</dbReference>
<dbReference type="STRING" id="947013.SAMN04488109_5309"/>
<accession>A0A1M5VQE4</accession>
<organism evidence="3 4">
    <name type="scientific">Chryseolinea serpens</name>
    <dbReference type="NCBI Taxonomy" id="947013"/>
    <lineage>
        <taxon>Bacteria</taxon>
        <taxon>Pseudomonadati</taxon>
        <taxon>Bacteroidota</taxon>
        <taxon>Cytophagia</taxon>
        <taxon>Cytophagales</taxon>
        <taxon>Fulvivirgaceae</taxon>
        <taxon>Chryseolinea</taxon>
    </lineage>
</organism>
<dbReference type="InterPro" id="IPR029058">
    <property type="entry name" value="AB_hydrolase_fold"/>
</dbReference>
<proteinExistence type="predicted"/>
<keyword evidence="1" id="KW-0732">Signal</keyword>
<evidence type="ECO:0000259" key="2">
    <source>
        <dbReference type="Pfam" id="PF00561"/>
    </source>
</evidence>
<dbReference type="OrthoDB" id="2247630at2"/>
<dbReference type="SUPFAM" id="SSF53474">
    <property type="entry name" value="alpha/beta-Hydrolases"/>
    <property type="match status" value="1"/>
</dbReference>
<dbReference type="EMBL" id="FQWQ01000004">
    <property type="protein sequence ID" value="SHH77465.1"/>
    <property type="molecule type" value="Genomic_DNA"/>
</dbReference>
<feature type="domain" description="AB hydrolase-1" evidence="2">
    <location>
        <begin position="42"/>
        <end position="162"/>
    </location>
</feature>
<name>A0A1M5VQE4_9BACT</name>
<dbReference type="Proteomes" id="UP000184212">
    <property type="component" value="Unassembled WGS sequence"/>
</dbReference>
<sequence>MKKIITLLISTIALINVAVAQNGKYADVNGLHMYYEIHGTGKPLVLLHGGGSTIQSTFGRLIPALSKTHMIIAVELQAHGHSNNRDGRQITFEQDADDVIALLQQLKIDKADIFGFSNGGTTALQIAIRRPALVDKLIIASSMYKRAGVAPGFWEAMKAAKFSDMPDVYKKEFLSANPSEQALHIMFEQCAHRMQQFKDIPDETISAIQQPALILAGDKDVPLPEHAVEMYRRMPHASLALFPGGHGTFMGELAMLKAAHTPPVALPVIEDFLNAASPK</sequence>
<feature type="signal peptide" evidence="1">
    <location>
        <begin position="1"/>
        <end position="20"/>
    </location>
</feature>
<dbReference type="PANTHER" id="PTHR46331:SF2">
    <property type="entry name" value="VALACYCLOVIR HYDROLASE"/>
    <property type="match status" value="1"/>
</dbReference>
<evidence type="ECO:0000256" key="1">
    <source>
        <dbReference type="SAM" id="SignalP"/>
    </source>
</evidence>
<dbReference type="AlphaFoldDB" id="A0A1M5VQE4"/>
<evidence type="ECO:0000313" key="4">
    <source>
        <dbReference type="Proteomes" id="UP000184212"/>
    </source>
</evidence>
<dbReference type="RefSeq" id="WP_073140654.1">
    <property type="nucleotide sequence ID" value="NZ_FQWQ01000004.1"/>
</dbReference>
<dbReference type="Pfam" id="PF00561">
    <property type="entry name" value="Abhydrolase_1"/>
    <property type="match status" value="1"/>
</dbReference>
<feature type="chain" id="PRO_5012206450" evidence="1">
    <location>
        <begin position="21"/>
        <end position="279"/>
    </location>
</feature>